<accession>W9H2T8</accession>
<dbReference type="PANTHER" id="PTHR10815">
    <property type="entry name" value="METHYLATED-DNA--PROTEIN-CYSTEINE METHYLTRANSFERASE"/>
    <property type="match status" value="1"/>
</dbReference>
<dbReference type="PANTHER" id="PTHR10815:SF13">
    <property type="entry name" value="METHYLATED-DNA--PROTEIN-CYSTEINE METHYLTRANSFERASE"/>
    <property type="match status" value="1"/>
</dbReference>
<dbReference type="NCBIfam" id="TIGR00589">
    <property type="entry name" value="ogt"/>
    <property type="match status" value="1"/>
</dbReference>
<evidence type="ECO:0000313" key="10">
    <source>
        <dbReference type="EMBL" id="EWY40510.1"/>
    </source>
</evidence>
<evidence type="ECO:0000256" key="1">
    <source>
        <dbReference type="ARBA" id="ARBA00001286"/>
    </source>
</evidence>
<dbReference type="InterPro" id="IPR014048">
    <property type="entry name" value="MethylDNA_cys_MeTrfase_DNA-bd"/>
</dbReference>
<dbReference type="AlphaFoldDB" id="W9H2T8"/>
<dbReference type="PROSITE" id="PS00374">
    <property type="entry name" value="MGMT"/>
    <property type="match status" value="1"/>
</dbReference>
<comment type="similarity">
    <text evidence="2">Belongs to the MGMT family.</text>
</comment>
<dbReference type="EC" id="2.1.1.63" evidence="3"/>
<comment type="catalytic activity">
    <reaction evidence="8">
        <text>a 6-O-methyl-2'-deoxyguanosine in DNA + L-cysteinyl-[protein] = S-methyl-L-cysteinyl-[protein] + a 2'-deoxyguanosine in DNA</text>
        <dbReference type="Rhea" id="RHEA:24000"/>
        <dbReference type="Rhea" id="RHEA-COMP:10131"/>
        <dbReference type="Rhea" id="RHEA-COMP:10132"/>
        <dbReference type="Rhea" id="RHEA-COMP:11367"/>
        <dbReference type="Rhea" id="RHEA-COMP:11368"/>
        <dbReference type="ChEBI" id="CHEBI:29950"/>
        <dbReference type="ChEBI" id="CHEBI:82612"/>
        <dbReference type="ChEBI" id="CHEBI:85445"/>
        <dbReference type="ChEBI" id="CHEBI:85448"/>
        <dbReference type="EC" id="2.1.1.63"/>
    </reaction>
</comment>
<sequence>MRWGLHDSPFGRALLAATPRGLCWLSFVVDGDEQASADILKAEWRGFQLAEDPTATAGMAARAFDFGGTPGDPIPLVARGTAFQMTVWRALLRIPFGHVTSYQELARSIGRPEAPRAVGAAVGRNPISLVIPCHRVVLKSGVPHNYRWGVPLKKALLAFEAAGAAP</sequence>
<dbReference type="SUPFAM" id="SSF46767">
    <property type="entry name" value="Methylated DNA-protein cysteine methyltransferase, C-terminal domain"/>
    <property type="match status" value="1"/>
</dbReference>
<name>W9H2T8_9PROT</name>
<dbReference type="STRING" id="1385369.N825_35120"/>
<keyword evidence="4 10" id="KW-0489">Methyltransferase</keyword>
<dbReference type="SUPFAM" id="SSF53155">
    <property type="entry name" value="Methylated DNA-protein cysteine methyltransferase domain"/>
    <property type="match status" value="1"/>
</dbReference>
<dbReference type="FunFam" id="1.10.10.10:FF:000214">
    <property type="entry name" value="Methylated-DNA--protein-cysteine methyltransferase"/>
    <property type="match status" value="1"/>
</dbReference>
<dbReference type="PATRIC" id="fig|1385369.3.peg.2385"/>
<comment type="caution">
    <text evidence="10">The sequence shown here is derived from an EMBL/GenBank/DDBJ whole genome shotgun (WGS) entry which is preliminary data.</text>
</comment>
<keyword evidence="7" id="KW-0234">DNA repair</keyword>
<keyword evidence="5 10" id="KW-0808">Transferase</keyword>
<comment type="catalytic activity">
    <reaction evidence="1">
        <text>a 4-O-methyl-thymidine in DNA + L-cysteinyl-[protein] = a thymidine in DNA + S-methyl-L-cysteinyl-[protein]</text>
        <dbReference type="Rhea" id="RHEA:53428"/>
        <dbReference type="Rhea" id="RHEA-COMP:10131"/>
        <dbReference type="Rhea" id="RHEA-COMP:10132"/>
        <dbReference type="Rhea" id="RHEA-COMP:13555"/>
        <dbReference type="Rhea" id="RHEA-COMP:13556"/>
        <dbReference type="ChEBI" id="CHEBI:29950"/>
        <dbReference type="ChEBI" id="CHEBI:82612"/>
        <dbReference type="ChEBI" id="CHEBI:137386"/>
        <dbReference type="ChEBI" id="CHEBI:137387"/>
        <dbReference type="EC" id="2.1.1.63"/>
    </reaction>
</comment>
<keyword evidence="6" id="KW-0227">DNA damage</keyword>
<gene>
    <name evidence="10" type="ORF">N825_35120</name>
</gene>
<dbReference type="InterPro" id="IPR036631">
    <property type="entry name" value="MGMT_N_sf"/>
</dbReference>
<dbReference type="EMBL" id="AVFL01000007">
    <property type="protein sequence ID" value="EWY40510.1"/>
    <property type="molecule type" value="Genomic_DNA"/>
</dbReference>
<dbReference type="GO" id="GO:0006281">
    <property type="term" value="P:DNA repair"/>
    <property type="evidence" value="ECO:0007669"/>
    <property type="project" value="UniProtKB-KW"/>
</dbReference>
<dbReference type="InterPro" id="IPR036217">
    <property type="entry name" value="MethylDNA_cys_MeTrfase_DNAb"/>
</dbReference>
<evidence type="ECO:0000256" key="6">
    <source>
        <dbReference type="ARBA" id="ARBA00022763"/>
    </source>
</evidence>
<proteinExistence type="inferred from homology"/>
<keyword evidence="11" id="KW-1185">Reference proteome</keyword>
<dbReference type="Pfam" id="PF01035">
    <property type="entry name" value="DNA_binding_1"/>
    <property type="match status" value="1"/>
</dbReference>
<dbReference type="Proteomes" id="UP000019486">
    <property type="component" value="Unassembled WGS sequence"/>
</dbReference>
<evidence type="ECO:0000256" key="3">
    <source>
        <dbReference type="ARBA" id="ARBA00011918"/>
    </source>
</evidence>
<evidence type="ECO:0000256" key="8">
    <source>
        <dbReference type="ARBA" id="ARBA00049348"/>
    </source>
</evidence>
<evidence type="ECO:0000256" key="7">
    <source>
        <dbReference type="ARBA" id="ARBA00023204"/>
    </source>
</evidence>
<evidence type="ECO:0000259" key="9">
    <source>
        <dbReference type="Pfam" id="PF01035"/>
    </source>
</evidence>
<dbReference type="GO" id="GO:0003908">
    <property type="term" value="F:methylated-DNA-[protein]-cysteine S-methyltransferase activity"/>
    <property type="evidence" value="ECO:0007669"/>
    <property type="project" value="UniProtKB-EC"/>
</dbReference>
<organism evidence="10 11">
    <name type="scientific">Skermanella stibiiresistens SB22</name>
    <dbReference type="NCBI Taxonomy" id="1385369"/>
    <lineage>
        <taxon>Bacteria</taxon>
        <taxon>Pseudomonadati</taxon>
        <taxon>Pseudomonadota</taxon>
        <taxon>Alphaproteobacteria</taxon>
        <taxon>Rhodospirillales</taxon>
        <taxon>Azospirillaceae</taxon>
        <taxon>Skermanella</taxon>
    </lineage>
</organism>
<evidence type="ECO:0000256" key="2">
    <source>
        <dbReference type="ARBA" id="ARBA00008711"/>
    </source>
</evidence>
<feature type="domain" description="Methylated-DNA-[protein]-cysteine S-methyltransferase DNA binding" evidence="9">
    <location>
        <begin position="82"/>
        <end position="161"/>
    </location>
</feature>
<dbReference type="InterPro" id="IPR036388">
    <property type="entry name" value="WH-like_DNA-bd_sf"/>
</dbReference>
<evidence type="ECO:0000256" key="4">
    <source>
        <dbReference type="ARBA" id="ARBA00022603"/>
    </source>
</evidence>
<reference evidence="10 11" key="1">
    <citation type="submission" date="2013-08" db="EMBL/GenBank/DDBJ databases">
        <title>The genome sequence of Skermanella stibiiresistens.</title>
        <authorList>
            <person name="Zhu W."/>
            <person name="Wang G."/>
        </authorList>
    </citation>
    <scope>NUCLEOTIDE SEQUENCE [LARGE SCALE GENOMIC DNA]</scope>
    <source>
        <strain evidence="10 11">SB22</strain>
    </source>
</reference>
<dbReference type="InterPro" id="IPR001497">
    <property type="entry name" value="MethylDNA_cys_MeTrfase_AS"/>
</dbReference>
<dbReference type="Gene3D" id="3.30.160.70">
    <property type="entry name" value="Methylated DNA-protein cysteine methyltransferase domain"/>
    <property type="match status" value="1"/>
</dbReference>
<dbReference type="CDD" id="cd06445">
    <property type="entry name" value="ATase"/>
    <property type="match status" value="1"/>
</dbReference>
<dbReference type="GO" id="GO:0032259">
    <property type="term" value="P:methylation"/>
    <property type="evidence" value="ECO:0007669"/>
    <property type="project" value="UniProtKB-KW"/>
</dbReference>
<protein>
    <recommendedName>
        <fullName evidence="3">methylated-DNA--[protein]-cysteine S-methyltransferase</fullName>
        <ecNumber evidence="3">2.1.1.63</ecNumber>
    </recommendedName>
</protein>
<evidence type="ECO:0000256" key="5">
    <source>
        <dbReference type="ARBA" id="ARBA00022679"/>
    </source>
</evidence>
<evidence type="ECO:0000313" key="11">
    <source>
        <dbReference type="Proteomes" id="UP000019486"/>
    </source>
</evidence>
<dbReference type="Gene3D" id="1.10.10.10">
    <property type="entry name" value="Winged helix-like DNA-binding domain superfamily/Winged helix DNA-binding domain"/>
    <property type="match status" value="1"/>
</dbReference>